<keyword evidence="4" id="KW-1185">Reference proteome</keyword>
<evidence type="ECO:0000313" key="3">
    <source>
        <dbReference type="EMBL" id="ROO83406.1"/>
    </source>
</evidence>
<comment type="caution">
    <text evidence="3">The sequence shown here is derived from an EMBL/GenBank/DDBJ whole genome shotgun (WGS) entry which is preliminary data.</text>
</comment>
<dbReference type="CDD" id="cd20736">
    <property type="entry name" value="PoNe_Nuclease"/>
    <property type="match status" value="1"/>
</dbReference>
<accession>A0A3N1CQ07</accession>
<keyword evidence="3" id="KW-0378">Hydrolase</keyword>
<dbReference type="Gene3D" id="3.40.1350.10">
    <property type="match status" value="1"/>
</dbReference>
<dbReference type="RefSeq" id="WP_123662561.1">
    <property type="nucleotide sequence ID" value="NZ_RJKE01000001.1"/>
</dbReference>
<dbReference type="GO" id="GO:0004519">
    <property type="term" value="F:endonuclease activity"/>
    <property type="evidence" value="ECO:0007669"/>
    <property type="project" value="UniProtKB-KW"/>
</dbReference>
<dbReference type="EMBL" id="RJKE01000001">
    <property type="protein sequence ID" value="ROO83406.1"/>
    <property type="molecule type" value="Genomic_DNA"/>
</dbReference>
<dbReference type="Pfam" id="PF02021">
    <property type="entry name" value="UPF0102"/>
    <property type="match status" value="1"/>
</dbReference>
<dbReference type="OrthoDB" id="9794876at2"/>
<gene>
    <name evidence="3" type="ORF">EDD29_0909</name>
</gene>
<evidence type="ECO:0000256" key="1">
    <source>
        <dbReference type="ARBA" id="ARBA00006738"/>
    </source>
</evidence>
<dbReference type="InterPro" id="IPR011335">
    <property type="entry name" value="Restrct_endonuc-II-like"/>
</dbReference>
<dbReference type="NCBIfam" id="NF009150">
    <property type="entry name" value="PRK12497.1-3"/>
    <property type="match status" value="1"/>
</dbReference>
<dbReference type="PANTHER" id="PTHR34039:SF1">
    <property type="entry name" value="UPF0102 PROTEIN YRAN"/>
    <property type="match status" value="1"/>
</dbReference>
<reference evidence="3 4" key="1">
    <citation type="submission" date="2018-11" db="EMBL/GenBank/DDBJ databases">
        <title>Sequencing the genomes of 1000 actinobacteria strains.</title>
        <authorList>
            <person name="Klenk H.-P."/>
        </authorList>
    </citation>
    <scope>NUCLEOTIDE SEQUENCE [LARGE SCALE GENOMIC DNA]</scope>
    <source>
        <strain evidence="3 4">DSM 44254</strain>
    </source>
</reference>
<name>A0A3N1CQ07_9ACTN</name>
<proteinExistence type="inferred from homology"/>
<dbReference type="AlphaFoldDB" id="A0A3N1CQ07"/>
<sequence>MNANHELGRRGEEAAAAYLRELGWRVLDRNWRCPEGELDIVALEGRTHVFCEVKTRRTLAFGHPAEAVTPAKARRLRGLALRWSREHGVRAAGIRIDLIGLIGGGPAGFTVEHLREVA</sequence>
<comment type="similarity">
    <text evidence="1 2">Belongs to the UPF0102 family.</text>
</comment>
<dbReference type="HAMAP" id="MF_00048">
    <property type="entry name" value="UPF0102"/>
    <property type="match status" value="1"/>
</dbReference>
<dbReference type="InterPro" id="IPR011856">
    <property type="entry name" value="tRNA_endonuc-like_dom_sf"/>
</dbReference>
<dbReference type="PANTHER" id="PTHR34039">
    <property type="entry name" value="UPF0102 PROTEIN YRAN"/>
    <property type="match status" value="1"/>
</dbReference>
<dbReference type="InterPro" id="IPR003509">
    <property type="entry name" value="UPF0102_YraN-like"/>
</dbReference>
<evidence type="ECO:0000313" key="4">
    <source>
        <dbReference type="Proteomes" id="UP000272400"/>
    </source>
</evidence>
<dbReference type="GO" id="GO:0003676">
    <property type="term" value="F:nucleic acid binding"/>
    <property type="evidence" value="ECO:0007669"/>
    <property type="project" value="InterPro"/>
</dbReference>
<dbReference type="Proteomes" id="UP000272400">
    <property type="component" value="Unassembled WGS sequence"/>
</dbReference>
<evidence type="ECO:0000256" key="2">
    <source>
        <dbReference type="HAMAP-Rule" id="MF_00048"/>
    </source>
</evidence>
<keyword evidence="3" id="KW-0255">Endonuclease</keyword>
<dbReference type="NCBIfam" id="NF009154">
    <property type="entry name" value="PRK12497.3-3"/>
    <property type="match status" value="1"/>
</dbReference>
<protein>
    <recommendedName>
        <fullName evidence="2">UPF0102 protein EDD29_0909</fullName>
    </recommendedName>
</protein>
<dbReference type="SUPFAM" id="SSF52980">
    <property type="entry name" value="Restriction endonuclease-like"/>
    <property type="match status" value="1"/>
</dbReference>
<keyword evidence="3" id="KW-0540">Nuclease</keyword>
<organism evidence="3 4">
    <name type="scientific">Actinocorallia herbida</name>
    <dbReference type="NCBI Taxonomy" id="58109"/>
    <lineage>
        <taxon>Bacteria</taxon>
        <taxon>Bacillati</taxon>
        <taxon>Actinomycetota</taxon>
        <taxon>Actinomycetes</taxon>
        <taxon>Streptosporangiales</taxon>
        <taxon>Thermomonosporaceae</taxon>
        <taxon>Actinocorallia</taxon>
    </lineage>
</organism>